<evidence type="ECO:0000256" key="2">
    <source>
        <dbReference type="ARBA" id="ARBA00022963"/>
    </source>
</evidence>
<dbReference type="PANTHER" id="PTHR14226">
    <property type="entry name" value="NEUROPATHY TARGET ESTERASE/SWISS CHEESE D.MELANOGASTER"/>
    <property type="match status" value="1"/>
</dbReference>
<dbReference type="GO" id="GO:0016042">
    <property type="term" value="P:lipid catabolic process"/>
    <property type="evidence" value="ECO:0007669"/>
    <property type="project" value="UniProtKB-UniRule"/>
</dbReference>
<dbReference type="InterPro" id="IPR002641">
    <property type="entry name" value="PNPLA_dom"/>
</dbReference>
<dbReference type="PANTHER" id="PTHR14226:SF29">
    <property type="entry name" value="NEUROPATHY TARGET ESTERASE SWS"/>
    <property type="match status" value="1"/>
</dbReference>
<dbReference type="Gene3D" id="3.40.1090.10">
    <property type="entry name" value="Cytosolic phospholipase A2 catalytic domain"/>
    <property type="match status" value="2"/>
</dbReference>
<accession>A0A8S5S3L9</accession>
<dbReference type="Gene3D" id="2.40.160.50">
    <property type="entry name" value="membrane protein fhac: a member of the omp85/tpsb transporter family"/>
    <property type="match status" value="1"/>
</dbReference>
<dbReference type="PROSITE" id="PS51635">
    <property type="entry name" value="PNPLA"/>
    <property type="match status" value="1"/>
</dbReference>
<feature type="short sequence motif" description="DGA/G" evidence="4">
    <location>
        <begin position="211"/>
        <end position="213"/>
    </location>
</feature>
<feature type="domain" description="PNPLA" evidence="5">
    <location>
        <begin position="26"/>
        <end position="224"/>
    </location>
</feature>
<evidence type="ECO:0000259" key="5">
    <source>
        <dbReference type="PROSITE" id="PS51635"/>
    </source>
</evidence>
<feature type="short sequence motif" description="GXSXG" evidence="4">
    <location>
        <begin position="57"/>
        <end position="61"/>
    </location>
</feature>
<dbReference type="InterPro" id="IPR016035">
    <property type="entry name" value="Acyl_Trfase/lysoPLipase"/>
</dbReference>
<feature type="active site" description="Nucleophile" evidence="4">
    <location>
        <position position="59"/>
    </location>
</feature>
<reference evidence="6" key="1">
    <citation type="journal article" date="2021" name="Proc. Natl. Acad. Sci. U.S.A.">
        <title>A Catalog of Tens of Thousands of Viruses from Human Metagenomes Reveals Hidden Associations with Chronic Diseases.</title>
        <authorList>
            <person name="Tisza M.J."/>
            <person name="Buck C.B."/>
        </authorList>
    </citation>
    <scope>NUCLEOTIDE SEQUENCE</scope>
    <source>
        <strain evidence="6">CtBLh2</strain>
    </source>
</reference>
<evidence type="ECO:0000256" key="1">
    <source>
        <dbReference type="ARBA" id="ARBA00022801"/>
    </source>
</evidence>
<keyword evidence="3 4" id="KW-0443">Lipid metabolism</keyword>
<dbReference type="GO" id="GO:0016787">
    <property type="term" value="F:hydrolase activity"/>
    <property type="evidence" value="ECO:0007669"/>
    <property type="project" value="UniProtKB-UniRule"/>
</dbReference>
<keyword evidence="2 4" id="KW-0442">Lipid degradation</keyword>
<dbReference type="CDD" id="cd07205">
    <property type="entry name" value="Pat_PNPLA6_PNPLA7_NTE1_like"/>
    <property type="match status" value="1"/>
</dbReference>
<dbReference type="InterPro" id="IPR050301">
    <property type="entry name" value="NTE"/>
</dbReference>
<protein>
    <recommendedName>
        <fullName evidence="5">PNPLA domain-containing protein</fullName>
    </recommendedName>
</protein>
<proteinExistence type="predicted"/>
<evidence type="ECO:0000256" key="4">
    <source>
        <dbReference type="PROSITE-ProRule" id="PRU01161"/>
    </source>
</evidence>
<dbReference type="Pfam" id="PF01734">
    <property type="entry name" value="Patatin"/>
    <property type="match status" value="1"/>
</dbReference>
<evidence type="ECO:0000313" key="6">
    <source>
        <dbReference type="EMBL" id="DAF45295.1"/>
    </source>
</evidence>
<dbReference type="SUPFAM" id="SSF52151">
    <property type="entry name" value="FabD/lysophospholipase-like"/>
    <property type="match status" value="1"/>
</dbReference>
<feature type="short sequence motif" description="GXGXXG" evidence="4">
    <location>
        <begin position="30"/>
        <end position="35"/>
    </location>
</feature>
<name>A0A8S5S3L9_9CAUD</name>
<evidence type="ECO:0000256" key="3">
    <source>
        <dbReference type="ARBA" id="ARBA00023098"/>
    </source>
</evidence>
<keyword evidence="1 4" id="KW-0378">Hydrolase</keyword>
<dbReference type="EMBL" id="BK032514">
    <property type="protein sequence ID" value="DAF45295.1"/>
    <property type="molecule type" value="Genomic_DNA"/>
</dbReference>
<feature type="active site" description="Proton acceptor" evidence="4">
    <location>
        <position position="211"/>
    </location>
</feature>
<sequence>MLRKSLVFVLLLLAGVLPAAAQRVGVVMSGGGAKGLYHIGVLEALEQNGVPIDCVAGTSMGSIIAAMYAAGYSPAEMRVIVSSGVVKEWVSGRIDPNKYMDYYRQVGNNPSFLSLLIDVESPAGKRFQVPKNLISSTQIDLALTELFAPATAASEGDFDRLMVPFLCVASDMNHRRPAVLRSGELSEAVRSSMAIPLVFKPMGIDSMLLYDGGIYDNFPWRPLDEEFSPDLIVGSICTAGNTPPSVESNLLDQAFMLAMQETDYTLPEGRSITIRRGVDAGMLDFDRAVEIMDSGYADAMAAMPQILERITERRDTAYYEARRAAFRERCPRLLFDDYKLEGLSQAQRAYIRDFVQVDRRTPGHQRPMGFAELRDNLFEVLAGGEFTMDFPHVRYDSLRGRYSFQARFHTRPNFRITIGGNISSTAFNQAYIGMNYQRIGRVGQRLGAELYLGPLYTWGKLGGRTDFYLVEPLFLDYSYNFSVHNLRHGSFGNVTKIDNTEQVKESESFFSLAAGMPLTHRSVVTLRANAGHVNYRYDSEDLFADDTDLTRFRFFGLKAEVARNTLDKFLYPRRGSDLRLSGIYVTGREKVRPYDAERFYSPGMRHWFGARVSWSQYFDIPQSSWFSFGYNIDGVYTNHPDFGSWDATLMSMPSYAPVQHAKMIYMPDFHAPWFVGAGIMPTFDLMSNFFFRTGFHAMFRAPHDSALAPAGVRLADRRWHYIAEASLVYHSPIGPVSLALTKYDLKDWKNMYLTFNFGYAIFAPKGTFY</sequence>
<organism evidence="6">
    <name type="scientific">Siphoviridae sp. ctBLh2</name>
    <dbReference type="NCBI Taxonomy" id="2827803"/>
    <lineage>
        <taxon>Viruses</taxon>
        <taxon>Duplodnaviria</taxon>
        <taxon>Heunggongvirae</taxon>
        <taxon>Uroviricota</taxon>
        <taxon>Caudoviricetes</taxon>
    </lineage>
</organism>